<evidence type="ECO:0000313" key="3">
    <source>
        <dbReference type="Proteomes" id="UP000823775"/>
    </source>
</evidence>
<accession>A0ABS8SJM1</accession>
<dbReference type="Proteomes" id="UP000823775">
    <property type="component" value="Unassembled WGS sequence"/>
</dbReference>
<sequence length="81" mass="9824">MLCSTSCRIFEICWFYRACVDQCEKTEEQLYLRWKQWDCLSDCSYHCMLAEEERKKVGLKRVNIFKMAFSDVSMESRNLFL</sequence>
<proteinExistence type="inferred from homology"/>
<protein>
    <recommendedName>
        <fullName evidence="1">Post-GPI attachment to proteins factor 3</fullName>
    </recommendedName>
</protein>
<organism evidence="2 3">
    <name type="scientific">Datura stramonium</name>
    <name type="common">Jimsonweed</name>
    <name type="synonym">Common thornapple</name>
    <dbReference type="NCBI Taxonomy" id="4076"/>
    <lineage>
        <taxon>Eukaryota</taxon>
        <taxon>Viridiplantae</taxon>
        <taxon>Streptophyta</taxon>
        <taxon>Embryophyta</taxon>
        <taxon>Tracheophyta</taxon>
        <taxon>Spermatophyta</taxon>
        <taxon>Magnoliopsida</taxon>
        <taxon>eudicotyledons</taxon>
        <taxon>Gunneridae</taxon>
        <taxon>Pentapetalae</taxon>
        <taxon>asterids</taxon>
        <taxon>lamiids</taxon>
        <taxon>Solanales</taxon>
        <taxon>Solanaceae</taxon>
        <taxon>Solanoideae</taxon>
        <taxon>Datureae</taxon>
        <taxon>Datura</taxon>
    </lineage>
</organism>
<comment type="subcellular location">
    <subcellularLocation>
        <location evidence="1">Golgi apparatus membrane</location>
        <topology evidence="1">Multi-pass membrane protein</topology>
    </subcellularLocation>
</comment>
<comment type="similarity">
    <text evidence="1">Belongs to the PGAP3 family.</text>
</comment>
<dbReference type="Pfam" id="PF04080">
    <property type="entry name" value="Per1"/>
    <property type="match status" value="1"/>
</dbReference>
<keyword evidence="3" id="KW-1185">Reference proteome</keyword>
<comment type="function">
    <text evidence="1">Involved in the lipid remodeling steps of GPI-anchor maturation.</text>
</comment>
<reference evidence="2 3" key="1">
    <citation type="journal article" date="2021" name="BMC Genomics">
        <title>Datura genome reveals duplications of psychoactive alkaloid biosynthetic genes and high mutation rate following tissue culture.</title>
        <authorList>
            <person name="Rajewski A."/>
            <person name="Carter-House D."/>
            <person name="Stajich J."/>
            <person name="Litt A."/>
        </authorList>
    </citation>
    <scope>NUCLEOTIDE SEQUENCE [LARGE SCALE GENOMIC DNA]</scope>
    <source>
        <strain evidence="2">AR-01</strain>
    </source>
</reference>
<dbReference type="EMBL" id="JACEIK010000536">
    <property type="protein sequence ID" value="MCD7458724.1"/>
    <property type="molecule type" value="Genomic_DNA"/>
</dbReference>
<keyword evidence="1" id="KW-0333">Golgi apparatus</keyword>
<keyword evidence="1" id="KW-0337">GPI-anchor biosynthesis</keyword>
<gene>
    <name evidence="2" type="ORF">HAX54_038979</name>
</gene>
<comment type="caution">
    <text evidence="2">The sequence shown here is derived from an EMBL/GenBank/DDBJ whole genome shotgun (WGS) entry which is preliminary data.</text>
</comment>
<evidence type="ECO:0000256" key="1">
    <source>
        <dbReference type="RuleBase" id="RU365066"/>
    </source>
</evidence>
<name>A0ABS8SJM1_DATST</name>
<dbReference type="InterPro" id="IPR007217">
    <property type="entry name" value="Per1-like"/>
</dbReference>
<evidence type="ECO:0000313" key="2">
    <source>
        <dbReference type="EMBL" id="MCD7458724.1"/>
    </source>
</evidence>